<name>A0A3B1AEH2_9ZZZZ</name>
<dbReference type="AlphaFoldDB" id="A0A3B1AEH2"/>
<sequence>MADDSDKNKEKMEVKAASSPSNHHVWYLRKNGKVTGPFPVGQISQLLIVGRLSVDDEVSHDKDEWLQIQSVPALIPDVLDETDAGKQSERLAAARRWADERREERREDNAKTPSRKTDGRRQHESMHDIEYRHHRESIYKQFREQPKMAIAKLFLFTSILLAVLWGSFNYSPLNIVDEPDCSTQPAKGVNWRNCNKLALVAIRADISESNLNSVILRDANLFASNFTQSRMDYSDLSGSNLSFAVFKQANLKGANFKKSDLQRADFTKANLSYADFRGASIVGVIFDGADLSQAIWIDGRECKQDSISQCK</sequence>
<evidence type="ECO:0008006" key="4">
    <source>
        <dbReference type="Google" id="ProtNLM"/>
    </source>
</evidence>
<dbReference type="PANTHER" id="PTHR14136">
    <property type="entry name" value="BTB_POZ DOMAIN-CONTAINING PROTEIN KCTD9"/>
    <property type="match status" value="1"/>
</dbReference>
<gene>
    <name evidence="3" type="ORF">MNBD_GAMMA23-70</name>
</gene>
<evidence type="ECO:0000256" key="1">
    <source>
        <dbReference type="SAM" id="MobiDB-lite"/>
    </source>
</evidence>
<protein>
    <recommendedName>
        <fullName evidence="4">Pentapeptide repeat family protein</fullName>
    </recommendedName>
</protein>
<feature type="region of interest" description="Disordered" evidence="1">
    <location>
        <begin position="93"/>
        <end position="127"/>
    </location>
</feature>
<keyword evidence="2" id="KW-0812">Transmembrane</keyword>
<feature type="transmembrane region" description="Helical" evidence="2">
    <location>
        <begin position="149"/>
        <end position="168"/>
    </location>
</feature>
<feature type="region of interest" description="Disordered" evidence="1">
    <location>
        <begin position="1"/>
        <end position="21"/>
    </location>
</feature>
<organism evidence="3">
    <name type="scientific">hydrothermal vent metagenome</name>
    <dbReference type="NCBI Taxonomy" id="652676"/>
    <lineage>
        <taxon>unclassified sequences</taxon>
        <taxon>metagenomes</taxon>
        <taxon>ecological metagenomes</taxon>
    </lineage>
</organism>
<reference evidence="3" key="1">
    <citation type="submission" date="2018-06" db="EMBL/GenBank/DDBJ databases">
        <authorList>
            <person name="Zhirakovskaya E."/>
        </authorList>
    </citation>
    <scope>NUCLEOTIDE SEQUENCE</scope>
</reference>
<accession>A0A3B1AEH2</accession>
<feature type="compositionally biased region" description="Basic and acidic residues" evidence="1">
    <location>
        <begin position="96"/>
        <end position="127"/>
    </location>
</feature>
<keyword evidence="2" id="KW-0472">Membrane</keyword>
<dbReference type="InterPro" id="IPR051082">
    <property type="entry name" value="Pentapeptide-BTB/POZ_domain"/>
</dbReference>
<evidence type="ECO:0000313" key="3">
    <source>
        <dbReference type="EMBL" id="VAW98362.1"/>
    </source>
</evidence>
<dbReference type="SUPFAM" id="SSF141571">
    <property type="entry name" value="Pentapeptide repeat-like"/>
    <property type="match status" value="1"/>
</dbReference>
<dbReference type="InterPro" id="IPR001646">
    <property type="entry name" value="5peptide_repeat"/>
</dbReference>
<keyword evidence="2" id="KW-1133">Transmembrane helix</keyword>
<dbReference type="PANTHER" id="PTHR14136:SF17">
    <property type="entry name" value="BTB_POZ DOMAIN-CONTAINING PROTEIN KCTD9"/>
    <property type="match status" value="1"/>
</dbReference>
<evidence type="ECO:0000256" key="2">
    <source>
        <dbReference type="SAM" id="Phobius"/>
    </source>
</evidence>
<dbReference type="EMBL" id="UOFT01000065">
    <property type="protein sequence ID" value="VAW98362.1"/>
    <property type="molecule type" value="Genomic_DNA"/>
</dbReference>
<proteinExistence type="predicted"/>
<feature type="compositionally biased region" description="Basic and acidic residues" evidence="1">
    <location>
        <begin position="1"/>
        <end position="14"/>
    </location>
</feature>
<dbReference type="Pfam" id="PF00805">
    <property type="entry name" value="Pentapeptide"/>
    <property type="match status" value="2"/>
</dbReference>
<dbReference type="Gene3D" id="2.160.20.80">
    <property type="entry name" value="E3 ubiquitin-protein ligase SopA"/>
    <property type="match status" value="1"/>
</dbReference>